<dbReference type="Proteomes" id="UP000015105">
    <property type="component" value="Chromosome 4D"/>
</dbReference>
<reference evidence="2" key="4">
    <citation type="submission" date="2019-03" db="UniProtKB">
        <authorList>
            <consortium name="EnsemblPlants"/>
        </authorList>
    </citation>
    <scope>IDENTIFICATION</scope>
</reference>
<keyword evidence="3" id="KW-1185">Reference proteome</keyword>
<reference evidence="2" key="5">
    <citation type="journal article" date="2021" name="G3 (Bethesda)">
        <title>Aegilops tauschii genome assembly Aet v5.0 features greater sequence contiguity and improved annotation.</title>
        <authorList>
            <person name="Wang L."/>
            <person name="Zhu T."/>
            <person name="Rodriguez J.C."/>
            <person name="Deal K.R."/>
            <person name="Dubcovsky J."/>
            <person name="McGuire P.E."/>
            <person name="Lux T."/>
            <person name="Spannagl M."/>
            <person name="Mayer K.F.X."/>
            <person name="Baldrich P."/>
            <person name="Meyers B.C."/>
            <person name="Huo N."/>
            <person name="Gu Y.Q."/>
            <person name="Zhou H."/>
            <person name="Devos K.M."/>
            <person name="Bennetzen J.L."/>
            <person name="Unver T."/>
            <person name="Budak H."/>
            <person name="Gulick P.J."/>
            <person name="Galiba G."/>
            <person name="Kalapos B."/>
            <person name="Nelson D.R."/>
            <person name="Li P."/>
            <person name="You F.M."/>
            <person name="Luo M.C."/>
            <person name="Dvorak J."/>
        </authorList>
    </citation>
    <scope>NUCLEOTIDE SEQUENCE [LARGE SCALE GENOMIC DNA]</scope>
    <source>
        <strain evidence="2">cv. AL8/78</strain>
    </source>
</reference>
<accession>A0A453J5W8</accession>
<reference evidence="2" key="3">
    <citation type="journal article" date="2017" name="Nature">
        <title>Genome sequence of the progenitor of the wheat D genome Aegilops tauschii.</title>
        <authorList>
            <person name="Luo M.C."/>
            <person name="Gu Y.Q."/>
            <person name="Puiu D."/>
            <person name="Wang H."/>
            <person name="Twardziok S.O."/>
            <person name="Deal K.R."/>
            <person name="Huo N."/>
            <person name="Zhu T."/>
            <person name="Wang L."/>
            <person name="Wang Y."/>
            <person name="McGuire P.E."/>
            <person name="Liu S."/>
            <person name="Long H."/>
            <person name="Ramasamy R.K."/>
            <person name="Rodriguez J.C."/>
            <person name="Van S.L."/>
            <person name="Yuan L."/>
            <person name="Wang Z."/>
            <person name="Xia Z."/>
            <person name="Xiao L."/>
            <person name="Anderson O.D."/>
            <person name="Ouyang S."/>
            <person name="Liang Y."/>
            <person name="Zimin A.V."/>
            <person name="Pertea G."/>
            <person name="Qi P."/>
            <person name="Bennetzen J.L."/>
            <person name="Dai X."/>
            <person name="Dawson M.W."/>
            <person name="Muller H.G."/>
            <person name="Kugler K."/>
            <person name="Rivarola-Duarte L."/>
            <person name="Spannagl M."/>
            <person name="Mayer K.F.X."/>
            <person name="Lu F.H."/>
            <person name="Bevan M.W."/>
            <person name="Leroy P."/>
            <person name="Li P."/>
            <person name="You F.M."/>
            <person name="Sun Q."/>
            <person name="Liu Z."/>
            <person name="Lyons E."/>
            <person name="Wicker T."/>
            <person name="Salzberg S.L."/>
            <person name="Devos K.M."/>
            <person name="Dvorak J."/>
        </authorList>
    </citation>
    <scope>NUCLEOTIDE SEQUENCE [LARGE SCALE GENOMIC DNA]</scope>
    <source>
        <strain evidence="2">cv. AL8/78</strain>
    </source>
</reference>
<feature type="compositionally biased region" description="Basic residues" evidence="1">
    <location>
        <begin position="234"/>
        <end position="258"/>
    </location>
</feature>
<evidence type="ECO:0000256" key="1">
    <source>
        <dbReference type="SAM" id="MobiDB-lite"/>
    </source>
</evidence>
<organism evidence="2 3">
    <name type="scientific">Aegilops tauschii subsp. strangulata</name>
    <name type="common">Goatgrass</name>
    <dbReference type="NCBI Taxonomy" id="200361"/>
    <lineage>
        <taxon>Eukaryota</taxon>
        <taxon>Viridiplantae</taxon>
        <taxon>Streptophyta</taxon>
        <taxon>Embryophyta</taxon>
        <taxon>Tracheophyta</taxon>
        <taxon>Spermatophyta</taxon>
        <taxon>Magnoliopsida</taxon>
        <taxon>Liliopsida</taxon>
        <taxon>Poales</taxon>
        <taxon>Poaceae</taxon>
        <taxon>BOP clade</taxon>
        <taxon>Pooideae</taxon>
        <taxon>Triticodae</taxon>
        <taxon>Triticeae</taxon>
        <taxon>Triticinae</taxon>
        <taxon>Aegilops</taxon>
    </lineage>
</organism>
<feature type="region of interest" description="Disordered" evidence="1">
    <location>
        <begin position="338"/>
        <end position="422"/>
    </location>
</feature>
<name>A0A453J5W8_AEGTS</name>
<sequence length="575" mass="63295">MAVGAVGVEAGHGSPLAYGGELTFNVVMTCLVAASGGLIFGYDIGISGQIHPQLTYDLARRARLVSDLLQTVVKFRRRLADEALLADLLPQGAQADGGREAEPVLHLRQPRADLLHLVPVHRRPRLVLRRWPRHQVAGAAWRDAAGRGAVLRGRRHDRRGDEPRHAHRRAHAARLRRRVHQPGHPAVPRRDGPRAVARLPRRRLPVLPRPRDPHRQPRQLRHRAPRVGLEALPRPRRRAGHRHLCGRSLPHRHAQQLHHAREGRPRPVGAPPGARGQRERGRRAQGHHARRGGRAQQRGRRVPEAVRRPAVPPAPDILRRGAVLPPAERHDGADLLLAAGVPHRRLRKQRGADGRGHPRRRQVRLAHPLHAGDRPLRPQGAGHGGRGDHGRMPGRERVDHGGASRQRPDTAGLRGGAAGAHLRAGRRVRHVVGAAHLDHPRRDLPDGDTVGGAVGERVDHAGAHLPADADLPRPAMPAQVRHVRLLRSLGGGPHGLRLGLPAGDQGRPPRVHGLRLGAPLVLEEVRRRRPRPGQTSFISVCINMSYVFVCPFKDNLDVPVSVKKENLVCRARMLG</sequence>
<reference evidence="3" key="2">
    <citation type="journal article" date="2017" name="Nat. Plants">
        <title>The Aegilops tauschii genome reveals multiple impacts of transposons.</title>
        <authorList>
            <person name="Zhao G."/>
            <person name="Zou C."/>
            <person name="Li K."/>
            <person name="Wang K."/>
            <person name="Li T."/>
            <person name="Gao L."/>
            <person name="Zhang X."/>
            <person name="Wang H."/>
            <person name="Yang Z."/>
            <person name="Liu X."/>
            <person name="Jiang W."/>
            <person name="Mao L."/>
            <person name="Kong X."/>
            <person name="Jiao Y."/>
            <person name="Jia J."/>
        </authorList>
    </citation>
    <scope>NUCLEOTIDE SEQUENCE [LARGE SCALE GENOMIC DNA]</scope>
    <source>
        <strain evidence="3">cv. AL8/78</strain>
    </source>
</reference>
<feature type="compositionally biased region" description="Basic residues" evidence="1">
    <location>
        <begin position="165"/>
        <end position="181"/>
    </location>
</feature>
<dbReference type="Gramene" id="AET4Gv20808700.2">
    <property type="protein sequence ID" value="AET4Gv20808700.2"/>
    <property type="gene ID" value="AET4Gv20808700"/>
</dbReference>
<feature type="compositionally biased region" description="Basic residues" evidence="1">
    <location>
        <begin position="216"/>
        <end position="225"/>
    </location>
</feature>
<dbReference type="AlphaFoldDB" id="A0A453J5W8"/>
<protein>
    <submittedName>
        <fullName evidence="2">Uncharacterized protein</fullName>
    </submittedName>
</protein>
<dbReference type="EnsemblPlants" id="AET4Gv20808700.2">
    <property type="protein sequence ID" value="AET4Gv20808700.2"/>
    <property type="gene ID" value="AET4Gv20808700"/>
</dbReference>
<evidence type="ECO:0000313" key="2">
    <source>
        <dbReference type="EnsemblPlants" id="AET4Gv20808700.2"/>
    </source>
</evidence>
<reference evidence="3" key="1">
    <citation type="journal article" date="2014" name="Science">
        <title>Ancient hybridizations among the ancestral genomes of bread wheat.</title>
        <authorList>
            <consortium name="International Wheat Genome Sequencing Consortium,"/>
            <person name="Marcussen T."/>
            <person name="Sandve S.R."/>
            <person name="Heier L."/>
            <person name="Spannagl M."/>
            <person name="Pfeifer M."/>
            <person name="Jakobsen K.S."/>
            <person name="Wulff B.B."/>
            <person name="Steuernagel B."/>
            <person name="Mayer K.F."/>
            <person name="Olsen O.A."/>
        </authorList>
    </citation>
    <scope>NUCLEOTIDE SEQUENCE [LARGE SCALE GENOMIC DNA]</scope>
    <source>
        <strain evidence="3">cv. AL8/78</strain>
    </source>
</reference>
<dbReference type="STRING" id="200361.A0A453J5W8"/>
<evidence type="ECO:0000313" key="3">
    <source>
        <dbReference type="Proteomes" id="UP000015105"/>
    </source>
</evidence>
<feature type="compositionally biased region" description="Basic and acidic residues" evidence="1">
    <location>
        <begin position="385"/>
        <end position="408"/>
    </location>
</feature>
<feature type="compositionally biased region" description="Basic residues" evidence="1">
    <location>
        <begin position="280"/>
        <end position="300"/>
    </location>
</feature>
<proteinExistence type="predicted"/>
<feature type="region of interest" description="Disordered" evidence="1">
    <location>
        <begin position="151"/>
        <end position="318"/>
    </location>
</feature>